<gene>
    <name evidence="2" type="ORF">Sradi_6366400</name>
</gene>
<dbReference type="InterPro" id="IPR036388">
    <property type="entry name" value="WH-like_DNA-bd_sf"/>
</dbReference>
<evidence type="ECO:0000256" key="1">
    <source>
        <dbReference type="SAM" id="MobiDB-lite"/>
    </source>
</evidence>
<sequence length="111" mass="12321">MNIQGAQGAGFRSSQNTNSQAGPSRQETPSVPVSSVVEANLLMHLCRQEKQLCRDMGLAPNRYLKIQEELTTQIMRGNITKKSDAYSLFQLEPTKIDKVYDVLVKKGIAPL</sequence>
<feature type="compositionally biased region" description="Polar residues" evidence="1">
    <location>
        <begin position="12"/>
        <end position="28"/>
    </location>
</feature>
<dbReference type="InterPro" id="IPR009057">
    <property type="entry name" value="Homeodomain-like_sf"/>
</dbReference>
<dbReference type="SUPFAM" id="SSF46689">
    <property type="entry name" value="Homeodomain-like"/>
    <property type="match status" value="1"/>
</dbReference>
<dbReference type="AlphaFoldDB" id="A0AAW2K4L4"/>
<feature type="region of interest" description="Disordered" evidence="1">
    <location>
        <begin position="1"/>
        <end position="33"/>
    </location>
</feature>
<accession>A0AAW2K4L4</accession>
<evidence type="ECO:0000313" key="2">
    <source>
        <dbReference type="EMBL" id="KAL0300896.1"/>
    </source>
</evidence>
<protein>
    <submittedName>
        <fullName evidence="2">Transcriptional adapter ADA2b</fullName>
    </submittedName>
</protein>
<reference evidence="2" key="1">
    <citation type="submission" date="2020-06" db="EMBL/GenBank/DDBJ databases">
        <authorList>
            <person name="Li T."/>
            <person name="Hu X."/>
            <person name="Zhang T."/>
            <person name="Song X."/>
            <person name="Zhang H."/>
            <person name="Dai N."/>
            <person name="Sheng W."/>
            <person name="Hou X."/>
            <person name="Wei L."/>
        </authorList>
    </citation>
    <scope>NUCLEOTIDE SEQUENCE</scope>
    <source>
        <strain evidence="2">G02</strain>
        <tissue evidence="2">Leaf</tissue>
    </source>
</reference>
<dbReference type="EMBL" id="JACGWJ010000030">
    <property type="protein sequence ID" value="KAL0300896.1"/>
    <property type="molecule type" value="Genomic_DNA"/>
</dbReference>
<organism evidence="2">
    <name type="scientific">Sesamum radiatum</name>
    <name type="common">Black benniseed</name>
    <dbReference type="NCBI Taxonomy" id="300843"/>
    <lineage>
        <taxon>Eukaryota</taxon>
        <taxon>Viridiplantae</taxon>
        <taxon>Streptophyta</taxon>
        <taxon>Embryophyta</taxon>
        <taxon>Tracheophyta</taxon>
        <taxon>Spermatophyta</taxon>
        <taxon>Magnoliopsida</taxon>
        <taxon>eudicotyledons</taxon>
        <taxon>Gunneridae</taxon>
        <taxon>Pentapetalae</taxon>
        <taxon>asterids</taxon>
        <taxon>lamiids</taxon>
        <taxon>Lamiales</taxon>
        <taxon>Pedaliaceae</taxon>
        <taxon>Sesamum</taxon>
    </lineage>
</organism>
<name>A0AAW2K4L4_SESRA</name>
<proteinExistence type="predicted"/>
<dbReference type="Gene3D" id="1.10.10.10">
    <property type="entry name" value="Winged helix-like DNA-binding domain superfamily/Winged helix DNA-binding domain"/>
    <property type="match status" value="1"/>
</dbReference>
<dbReference type="FunFam" id="1.10.10.10:FF:000087">
    <property type="entry name" value="Transcriptional adapter 2"/>
    <property type="match status" value="1"/>
</dbReference>
<comment type="caution">
    <text evidence="2">The sequence shown here is derived from an EMBL/GenBank/DDBJ whole genome shotgun (WGS) entry which is preliminary data.</text>
</comment>
<reference evidence="2" key="2">
    <citation type="journal article" date="2024" name="Plant">
        <title>Genomic evolution and insights into agronomic trait innovations of Sesamum species.</title>
        <authorList>
            <person name="Miao H."/>
            <person name="Wang L."/>
            <person name="Qu L."/>
            <person name="Liu H."/>
            <person name="Sun Y."/>
            <person name="Le M."/>
            <person name="Wang Q."/>
            <person name="Wei S."/>
            <person name="Zheng Y."/>
            <person name="Lin W."/>
            <person name="Duan Y."/>
            <person name="Cao H."/>
            <person name="Xiong S."/>
            <person name="Wang X."/>
            <person name="Wei L."/>
            <person name="Li C."/>
            <person name="Ma Q."/>
            <person name="Ju M."/>
            <person name="Zhao R."/>
            <person name="Li G."/>
            <person name="Mu C."/>
            <person name="Tian Q."/>
            <person name="Mei H."/>
            <person name="Zhang T."/>
            <person name="Gao T."/>
            <person name="Zhang H."/>
        </authorList>
    </citation>
    <scope>NUCLEOTIDE SEQUENCE</scope>
    <source>
        <strain evidence="2">G02</strain>
    </source>
</reference>